<evidence type="ECO:0000256" key="2">
    <source>
        <dbReference type="SAM" id="Phobius"/>
    </source>
</evidence>
<feature type="transmembrane region" description="Helical" evidence="2">
    <location>
        <begin position="12"/>
        <end position="36"/>
    </location>
</feature>
<dbReference type="AlphaFoldDB" id="A0A9P7V1P4"/>
<evidence type="ECO:0000259" key="3">
    <source>
        <dbReference type="Pfam" id="PF07859"/>
    </source>
</evidence>
<dbReference type="Proteomes" id="UP001049176">
    <property type="component" value="Chromosome 1"/>
</dbReference>
<keyword evidence="5" id="KW-1185">Reference proteome</keyword>
<organism evidence="4 5">
    <name type="scientific">Marasmius oreades</name>
    <name type="common">fairy-ring Marasmius</name>
    <dbReference type="NCBI Taxonomy" id="181124"/>
    <lineage>
        <taxon>Eukaryota</taxon>
        <taxon>Fungi</taxon>
        <taxon>Dikarya</taxon>
        <taxon>Basidiomycota</taxon>
        <taxon>Agaricomycotina</taxon>
        <taxon>Agaricomycetes</taxon>
        <taxon>Agaricomycetidae</taxon>
        <taxon>Agaricales</taxon>
        <taxon>Marasmiineae</taxon>
        <taxon>Marasmiaceae</taxon>
        <taxon>Marasmius</taxon>
    </lineage>
</organism>
<gene>
    <name evidence="4" type="ORF">E1B28_000593</name>
</gene>
<dbReference type="PANTHER" id="PTHR48081:SF26">
    <property type="entry name" value="ALPHA_BETA HYDROLASE FOLD-3 DOMAIN-CONTAINING PROTEIN"/>
    <property type="match status" value="1"/>
</dbReference>
<reference evidence="4" key="1">
    <citation type="journal article" date="2021" name="Genome Biol. Evol.">
        <title>The assembled and annotated genome of the fairy-ring fungus Marasmius oreades.</title>
        <authorList>
            <person name="Hiltunen M."/>
            <person name="Ament-Velasquez S.L."/>
            <person name="Johannesson H."/>
        </authorList>
    </citation>
    <scope>NUCLEOTIDE SEQUENCE</scope>
    <source>
        <strain evidence="4">03SP1</strain>
    </source>
</reference>
<proteinExistence type="predicted"/>
<accession>A0A9P7V1P4</accession>
<keyword evidence="2" id="KW-0812">Transmembrane</keyword>
<dbReference type="PANTHER" id="PTHR48081">
    <property type="entry name" value="AB HYDROLASE SUPERFAMILY PROTEIN C4A8.06C"/>
    <property type="match status" value="1"/>
</dbReference>
<evidence type="ECO:0000313" key="4">
    <source>
        <dbReference type="EMBL" id="KAG7098679.1"/>
    </source>
</evidence>
<dbReference type="KEGG" id="more:E1B28_000593"/>
<keyword evidence="2" id="KW-1133">Transmembrane helix</keyword>
<dbReference type="EMBL" id="CM032181">
    <property type="protein sequence ID" value="KAG7098679.1"/>
    <property type="molecule type" value="Genomic_DNA"/>
</dbReference>
<dbReference type="RefSeq" id="XP_043015149.1">
    <property type="nucleotide sequence ID" value="XM_043146447.1"/>
</dbReference>
<dbReference type="Gene3D" id="3.40.50.1820">
    <property type="entry name" value="alpha/beta hydrolase"/>
    <property type="match status" value="1"/>
</dbReference>
<keyword evidence="2" id="KW-0472">Membrane</keyword>
<feature type="domain" description="Alpha/beta hydrolase fold-3" evidence="3">
    <location>
        <begin position="133"/>
        <end position="363"/>
    </location>
</feature>
<dbReference type="GeneID" id="66069669"/>
<dbReference type="InterPro" id="IPR029058">
    <property type="entry name" value="AB_hydrolase_fold"/>
</dbReference>
<dbReference type="InterPro" id="IPR050300">
    <property type="entry name" value="GDXG_lipolytic_enzyme"/>
</dbReference>
<dbReference type="SUPFAM" id="SSF53474">
    <property type="entry name" value="alpha/beta-Hydrolases"/>
    <property type="match status" value="1"/>
</dbReference>
<evidence type="ECO:0000256" key="1">
    <source>
        <dbReference type="ARBA" id="ARBA00022801"/>
    </source>
</evidence>
<comment type="caution">
    <text evidence="4">The sequence shown here is derived from an EMBL/GenBank/DDBJ whole genome shotgun (WGS) entry which is preliminary data.</text>
</comment>
<sequence length="386" mass="42521">MTLQYRRQPLKTIYLAYEAFTTVFIKIPVWVIIALLKSWRPVPTRSISRTILVQLISNLVNVMDKTGPLTYEPSFRDLEDKDGVWVDPVSHLVTGELKTWAFVASVKPIRIPGYFFGTRIEHPANPSQKVVYSLHGGSYIQCSAHPSGVNSTLAHALLSKTNSNITTVFAIEYRLSATHPLIPSNPFPAALVDAIAGYNYLVSTLGVPSSNIIIEGDSSGGNLALALTRYLVEHQTTTDMPSPPGGLLLLSPWCDIGLSHDVPRSNSILKADYDPEPCGMDYAKEAFVGPHGMGAADINPYISPASLHPSLSVSFKGFPKSFICAGEAENLHPQIQVLKGRMVRDIDERVTYWEGKDEPHDYLLFPWLSPTWAATMKAISDWVSSI</sequence>
<protein>
    <recommendedName>
        <fullName evidence="3">Alpha/beta hydrolase fold-3 domain-containing protein</fullName>
    </recommendedName>
</protein>
<dbReference type="InterPro" id="IPR013094">
    <property type="entry name" value="AB_hydrolase_3"/>
</dbReference>
<dbReference type="Pfam" id="PF07859">
    <property type="entry name" value="Abhydrolase_3"/>
    <property type="match status" value="1"/>
</dbReference>
<dbReference type="OrthoDB" id="2152029at2759"/>
<keyword evidence="1" id="KW-0378">Hydrolase</keyword>
<dbReference type="GO" id="GO:0016787">
    <property type="term" value="F:hydrolase activity"/>
    <property type="evidence" value="ECO:0007669"/>
    <property type="project" value="UniProtKB-KW"/>
</dbReference>
<evidence type="ECO:0000313" key="5">
    <source>
        <dbReference type="Proteomes" id="UP001049176"/>
    </source>
</evidence>
<name>A0A9P7V1P4_9AGAR</name>